<dbReference type="Proteomes" id="UP001061999">
    <property type="component" value="Unassembled WGS sequence"/>
</dbReference>
<reference evidence="5" key="1">
    <citation type="submission" date="2022-07" db="EMBL/GenBank/DDBJ databases">
        <title>Pseudomonas agronomica sp. nov.: a novel bacterium with biotechnological application in the synthesis of biofertilizers from valorized agricultural residues.</title>
        <authorList>
            <person name="Robas M."/>
            <person name="Fernandez V.M."/>
            <person name="Luna L."/>
            <person name="Provanza A."/>
            <person name="Jimenez P.A."/>
        </authorList>
    </citation>
    <scope>NUCLEOTIDE SEQUENCE</scope>
    <source>
        <strain evidence="5">SAICEU22T</strain>
    </source>
</reference>
<evidence type="ECO:0000256" key="1">
    <source>
        <dbReference type="ARBA" id="ARBA00001933"/>
    </source>
</evidence>
<evidence type="ECO:0000313" key="6">
    <source>
        <dbReference type="Proteomes" id="UP001061999"/>
    </source>
</evidence>
<sequence length="85" mass="9117">MARSHNFSAGPTAVPLDVLTQAHEEFFDFAGTGMSVMEISHRSQVFMAVASDAERDLCASPNNAVSVPAVEALCDFMNAFAREHG</sequence>
<dbReference type="SUPFAM" id="SSF53383">
    <property type="entry name" value="PLP-dependent transferases"/>
    <property type="match status" value="1"/>
</dbReference>
<evidence type="ECO:0000256" key="2">
    <source>
        <dbReference type="ARBA" id="ARBA00022679"/>
    </source>
</evidence>
<evidence type="ECO:0000256" key="3">
    <source>
        <dbReference type="ARBA" id="ARBA00022898"/>
    </source>
</evidence>
<accession>A0ABT3F316</accession>
<protein>
    <recommendedName>
        <fullName evidence="7">3-phosphoserine/phosphohydroxythreonine transaminase</fullName>
    </recommendedName>
</protein>
<evidence type="ECO:0000256" key="4">
    <source>
        <dbReference type="ARBA" id="ARBA00029440"/>
    </source>
</evidence>
<organism evidence="5 6">
    <name type="scientific">Pseudomonas agronomica</name>
    <dbReference type="NCBI Taxonomy" id="2979328"/>
    <lineage>
        <taxon>Bacteria</taxon>
        <taxon>Pseudomonadati</taxon>
        <taxon>Pseudomonadota</taxon>
        <taxon>Gammaproteobacteria</taxon>
        <taxon>Pseudomonadales</taxon>
        <taxon>Pseudomonadaceae</taxon>
        <taxon>Pseudomonas</taxon>
    </lineage>
</organism>
<evidence type="ECO:0000313" key="5">
    <source>
        <dbReference type="EMBL" id="MCW1243377.1"/>
    </source>
</evidence>
<dbReference type="InterPro" id="IPR022278">
    <property type="entry name" value="Pser_aminoTfrase"/>
</dbReference>
<comment type="cofactor">
    <cofactor evidence="1">
        <name>pyridoxal 5'-phosphate</name>
        <dbReference type="ChEBI" id="CHEBI:597326"/>
    </cofactor>
</comment>
<dbReference type="PANTHER" id="PTHR43247:SF1">
    <property type="entry name" value="PHOSPHOSERINE AMINOTRANSFERASE"/>
    <property type="match status" value="1"/>
</dbReference>
<dbReference type="InterPro" id="IPR015424">
    <property type="entry name" value="PyrdxlP-dep_Trfase"/>
</dbReference>
<proteinExistence type="predicted"/>
<name>A0ABT3F316_9PSED</name>
<gene>
    <name evidence="5" type="ORF">OC610_03080</name>
</gene>
<comment type="caution">
    <text evidence="5">The sequence shown here is derived from an EMBL/GenBank/DDBJ whole genome shotgun (WGS) entry which is preliminary data.</text>
</comment>
<dbReference type="EMBL" id="JAOSHO010000016">
    <property type="protein sequence ID" value="MCW1243377.1"/>
    <property type="molecule type" value="Genomic_DNA"/>
</dbReference>
<comment type="pathway">
    <text evidence="4">Amino-acid biosynthesis.</text>
</comment>
<dbReference type="RefSeq" id="WP_264426451.1">
    <property type="nucleotide sequence ID" value="NZ_JAOSHO010000016.1"/>
</dbReference>
<keyword evidence="6" id="KW-1185">Reference proteome</keyword>
<dbReference type="PANTHER" id="PTHR43247">
    <property type="entry name" value="PHOSPHOSERINE AMINOTRANSFERASE"/>
    <property type="match status" value="1"/>
</dbReference>
<evidence type="ECO:0008006" key="7">
    <source>
        <dbReference type="Google" id="ProtNLM"/>
    </source>
</evidence>
<dbReference type="InterPro" id="IPR015421">
    <property type="entry name" value="PyrdxlP-dep_Trfase_major"/>
</dbReference>
<keyword evidence="2" id="KW-0808">Transferase</keyword>
<dbReference type="Gene3D" id="3.40.640.10">
    <property type="entry name" value="Type I PLP-dependent aspartate aminotransferase-like (Major domain)"/>
    <property type="match status" value="1"/>
</dbReference>
<keyword evidence="3" id="KW-0663">Pyridoxal phosphate</keyword>